<dbReference type="GO" id="GO:0008833">
    <property type="term" value="F:deoxyribonuclease IV (phage-T4-induced) activity"/>
    <property type="evidence" value="ECO:0007669"/>
    <property type="project" value="InterPro"/>
</dbReference>
<proteinExistence type="predicted"/>
<keyword evidence="2" id="KW-1185">Reference proteome</keyword>
<dbReference type="KEGG" id="vg:76971369"/>
<dbReference type="Proteomes" id="UP000504848">
    <property type="component" value="Segment"/>
</dbReference>
<dbReference type="RefSeq" id="YP_009811052.1">
    <property type="nucleotide sequence ID" value="NC_048051.1"/>
</dbReference>
<protein>
    <submittedName>
        <fullName evidence="1">Endodeoxyribonuclease I</fullName>
    </submittedName>
</protein>
<evidence type="ECO:0000313" key="1">
    <source>
        <dbReference type="EMBL" id="ANS05755.1"/>
    </source>
</evidence>
<dbReference type="InterPro" id="IPR011335">
    <property type="entry name" value="Restrct_endonuc-II-like"/>
</dbReference>
<dbReference type="Pfam" id="PF05367">
    <property type="entry name" value="Phage_endo_I"/>
    <property type="match status" value="1"/>
</dbReference>
<dbReference type="CDD" id="cd22324">
    <property type="entry name" value="Endonuclease_I"/>
    <property type="match status" value="1"/>
</dbReference>
<dbReference type="Gene3D" id="3.40.91.30">
    <property type="match status" value="1"/>
</dbReference>
<dbReference type="GO" id="GO:0015074">
    <property type="term" value="P:DNA integration"/>
    <property type="evidence" value="ECO:0007669"/>
    <property type="project" value="InterPro"/>
</dbReference>
<evidence type="ECO:0000313" key="2">
    <source>
        <dbReference type="Proteomes" id="UP000504848"/>
    </source>
</evidence>
<dbReference type="EMBL" id="KT997876">
    <property type="protein sequence ID" value="ANS05755.1"/>
    <property type="molecule type" value="Genomic_DNA"/>
</dbReference>
<dbReference type="GeneID" id="76971369"/>
<dbReference type="InterPro" id="IPR008029">
    <property type="entry name" value="Phage_T7_Gp3_endoDNaseI"/>
</dbReference>
<dbReference type="SUPFAM" id="SSF52980">
    <property type="entry name" value="Restriction endonuclease-like"/>
    <property type="match status" value="1"/>
</dbReference>
<reference evidence="1 2" key="1">
    <citation type="submission" date="2015-11" db="EMBL/GenBank/DDBJ databases">
        <title>Genomes of Abundant and Widespread Viruses from the Deep Ocean.</title>
        <authorList>
            <person name="Mizuno C.M."/>
            <person name="Ghai R."/>
            <person name="Saghai A."/>
            <person name="Lopez-Garcia P."/>
            <person name="Rodriguez-Valera F."/>
        </authorList>
    </citation>
    <scope>NUCLEOTIDE SEQUENCE [LARGE SCALE GENOMIC DNA]</scope>
</reference>
<name>A0A1B1IWP3_9CAUD</name>
<sequence>MRKRTQMHRQKYKRVRISKTVELKSGLEEAVYNFLNNNNCMFVYEGIKIVYSSPETKKTYTPDFPISKCNIIVETKGAFQSADRKKMKLIKAQHPEFDIRFIFSNSKTKIGKKSKTTYAKWCELFGFKYHCVQSTKLPFPKDWLSEVKEKQNGKTRN</sequence>
<accession>A0A1B1IWP3</accession>
<dbReference type="GO" id="GO:0016032">
    <property type="term" value="P:viral process"/>
    <property type="evidence" value="ECO:0007669"/>
    <property type="project" value="InterPro"/>
</dbReference>
<organism evidence="1 2">
    <name type="scientific">uncultured phage_Deep-GF0-KM16-C193</name>
    <dbReference type="NCBI Taxonomy" id="2740799"/>
    <lineage>
        <taxon>Viruses</taxon>
        <taxon>Duplodnaviria</taxon>
        <taxon>Heunggongvirae</taxon>
        <taxon>Uroviricota</taxon>
        <taxon>Caudoviricetes</taxon>
        <taxon>Autographivirales</taxon>
        <taxon>Stupnyavirus</taxon>
        <taxon>Stupnyavirus KM16C193</taxon>
    </lineage>
</organism>